<dbReference type="InterPro" id="IPR002931">
    <property type="entry name" value="Transglutaminase-like"/>
</dbReference>
<evidence type="ECO:0000259" key="3">
    <source>
        <dbReference type="Pfam" id="PF12969"/>
    </source>
</evidence>
<feature type="domain" description="DUF3857" evidence="3">
    <location>
        <begin position="55"/>
        <end position="216"/>
    </location>
</feature>
<keyword evidence="5" id="KW-1185">Reference proteome</keyword>
<evidence type="ECO:0000259" key="2">
    <source>
        <dbReference type="Pfam" id="PF01841"/>
    </source>
</evidence>
<dbReference type="Proteomes" id="UP000003586">
    <property type="component" value="Chromosome"/>
</dbReference>
<dbReference type="eggNOG" id="COG1305">
    <property type="taxonomic scope" value="Bacteria"/>
</dbReference>
<dbReference type="InterPro" id="IPR038765">
    <property type="entry name" value="Papain-like_cys_pep_sf"/>
</dbReference>
<dbReference type="AlphaFoldDB" id="W0F4J6"/>
<feature type="domain" description="Transglutaminase-like" evidence="2">
    <location>
        <begin position="279"/>
        <end position="378"/>
    </location>
</feature>
<dbReference type="InterPro" id="IPR024618">
    <property type="entry name" value="DUF3857"/>
</dbReference>
<dbReference type="Gene3D" id="2.60.40.3140">
    <property type="match status" value="1"/>
</dbReference>
<keyword evidence="1" id="KW-0732">Signal</keyword>
<feature type="signal peptide" evidence="1">
    <location>
        <begin position="1"/>
        <end position="24"/>
    </location>
</feature>
<sequence length="639" mass="71662">MKKITAIRILVFALALFSATTTRAEFPVNTIPETLLKKADFVKRLDETTLTIKNAGRAVYHRHYAYTILNEAGSDFAGMAVGYDRFHIINDISGALYAADGKKIKSIRKKDIQDISGTDGATLITDARYKVYDFYCKDYPYTVEYDIEFEMNGIFSFPEWMPQSGPRVAVENSKLIFEVPDNYKLRYKMFRYTGAPEIKKEKNTSRYVWQVTNSAAKASESYAPEWNQQVTRVLTAPADFEIGGYKGNMDSWQNFGKFIVSLYAGKDVLPEAVKAKVLDLTQGLKSDPEKVAALYKYMQQNSRYISIQLGMGGWQPLDATYVAEKKYGDCKALSNYMVALLKAAGIKACSVLISGGPDDKDIVADFASNQFNHVVVCVPAKKDSIWLECTSQTKEPGYMGSFTGDREALLLDGDNSCLVRTPHYSKEANMQNRVINAQLDENGTLTASVSTTSTGLLQDELHSVVYDLTDEQKQKRLRNNFSLPSYDISSFGYTEIGNSPVPAVMEKVQLVSKDYATITGRRLFISPNILSKHSVKLSDDEKRENDIIYEYAFKTADTVTVKIPKGFMIEAAPGAVNIDNQFGAYSIRSSYKDGVITMIRRYDRNAGKFPATDYDKMVTFYNAVYAADRARIVLVKQEN</sequence>
<dbReference type="Pfam" id="PF12969">
    <property type="entry name" value="DUF3857"/>
    <property type="match status" value="1"/>
</dbReference>
<dbReference type="RefSeq" id="WP_025299058.1">
    <property type="nucleotide sequence ID" value="NZ_CP007035.1"/>
</dbReference>
<dbReference type="HOGENOM" id="CLU_027424_1_0_10"/>
<accession>W0F4J6</accession>
<dbReference type="OrthoDB" id="8595007at2"/>
<proteinExistence type="predicted"/>
<protein>
    <recommendedName>
        <fullName evidence="6">DUF3857 domain-containing protein</fullName>
    </recommendedName>
</protein>
<dbReference type="KEGG" id="nso:NIASO_17170"/>
<name>W0F4J6_9BACT</name>
<evidence type="ECO:0008006" key="6">
    <source>
        <dbReference type="Google" id="ProtNLM"/>
    </source>
</evidence>
<dbReference type="SUPFAM" id="SSF54001">
    <property type="entry name" value="Cysteine proteinases"/>
    <property type="match status" value="1"/>
</dbReference>
<reference evidence="4 5" key="1">
    <citation type="submission" date="2013-12" db="EMBL/GenBank/DDBJ databases">
        <authorList>
            <consortium name="DOE Joint Genome Institute"/>
            <person name="Eisen J."/>
            <person name="Huntemann M."/>
            <person name="Han J."/>
            <person name="Chen A."/>
            <person name="Kyrpides N."/>
            <person name="Mavromatis K."/>
            <person name="Markowitz V."/>
            <person name="Palaniappan K."/>
            <person name="Ivanova N."/>
            <person name="Schaumberg A."/>
            <person name="Pati A."/>
            <person name="Liolios K."/>
            <person name="Nordberg H.P."/>
            <person name="Cantor M.N."/>
            <person name="Hua S.X."/>
            <person name="Woyke T."/>
        </authorList>
    </citation>
    <scope>NUCLEOTIDE SEQUENCE [LARGE SCALE GENOMIC DNA]</scope>
    <source>
        <strain evidence="5">DSM 19437</strain>
    </source>
</reference>
<evidence type="ECO:0000313" key="4">
    <source>
        <dbReference type="EMBL" id="AHF17937.1"/>
    </source>
</evidence>
<dbReference type="Pfam" id="PF01841">
    <property type="entry name" value="Transglut_core"/>
    <property type="match status" value="1"/>
</dbReference>
<feature type="chain" id="PRO_5004788605" description="DUF3857 domain-containing protein" evidence="1">
    <location>
        <begin position="25"/>
        <end position="639"/>
    </location>
</feature>
<dbReference type="EMBL" id="CP007035">
    <property type="protein sequence ID" value="AHF17937.1"/>
    <property type="molecule type" value="Genomic_DNA"/>
</dbReference>
<gene>
    <name evidence="4" type="ORF">NIASO_17170</name>
</gene>
<evidence type="ECO:0000256" key="1">
    <source>
        <dbReference type="SAM" id="SignalP"/>
    </source>
</evidence>
<organism evidence="4 5">
    <name type="scientific">Niabella soli DSM 19437</name>
    <dbReference type="NCBI Taxonomy" id="929713"/>
    <lineage>
        <taxon>Bacteria</taxon>
        <taxon>Pseudomonadati</taxon>
        <taxon>Bacteroidota</taxon>
        <taxon>Chitinophagia</taxon>
        <taxon>Chitinophagales</taxon>
        <taxon>Chitinophagaceae</taxon>
        <taxon>Niabella</taxon>
    </lineage>
</organism>
<dbReference type="Gene3D" id="2.60.120.1130">
    <property type="match status" value="1"/>
</dbReference>
<dbReference type="STRING" id="929713.NIASO_17170"/>
<dbReference type="Gene3D" id="3.10.620.30">
    <property type="match status" value="1"/>
</dbReference>
<evidence type="ECO:0000313" key="5">
    <source>
        <dbReference type="Proteomes" id="UP000003586"/>
    </source>
</evidence>